<keyword evidence="5 6" id="KW-0472">Membrane</keyword>
<reference evidence="7 8" key="1">
    <citation type="submission" date="2018-01" db="EMBL/GenBank/DDBJ databases">
        <title>Genome sequence of a Cantenovulum-like bacteria.</title>
        <authorList>
            <person name="Tan W.R."/>
            <person name="Lau N.-S."/>
            <person name="Go F."/>
            <person name="Amirul A.-A.A."/>
        </authorList>
    </citation>
    <scope>NUCLEOTIDE SEQUENCE [LARGE SCALE GENOMIC DNA]</scope>
    <source>
        <strain evidence="7 8">CCB-QB4</strain>
    </source>
</reference>
<evidence type="ECO:0000256" key="6">
    <source>
        <dbReference type="SAM" id="Phobius"/>
    </source>
</evidence>
<dbReference type="OrthoDB" id="385012at2"/>
<dbReference type="Proteomes" id="UP000244441">
    <property type="component" value="Chromosome"/>
</dbReference>
<organism evidence="7 8">
    <name type="scientific">Saccharobesus litoralis</name>
    <dbReference type="NCBI Taxonomy" id="2172099"/>
    <lineage>
        <taxon>Bacteria</taxon>
        <taxon>Pseudomonadati</taxon>
        <taxon>Pseudomonadota</taxon>
        <taxon>Gammaproteobacteria</taxon>
        <taxon>Alteromonadales</taxon>
        <taxon>Alteromonadaceae</taxon>
        <taxon>Saccharobesus</taxon>
    </lineage>
</organism>
<evidence type="ECO:0000256" key="2">
    <source>
        <dbReference type="ARBA" id="ARBA00022475"/>
    </source>
</evidence>
<sequence>MFEYFTLILLCQFLGELFVISTGAPLPGPVVGMGLLFLFLVIKGGVPQKLESVGGFLLSNLSLLFVPAGVGVITHLSLLKADLVPLSVAIVISTILAIIVTAFSMAMFNKDDKLMQKGKLHHD</sequence>
<feature type="transmembrane region" description="Helical" evidence="6">
    <location>
        <begin position="84"/>
        <end position="108"/>
    </location>
</feature>
<protein>
    <submittedName>
        <fullName evidence="7">CidA/LrgA family protein</fullName>
    </submittedName>
</protein>
<keyword evidence="4 6" id="KW-1133">Transmembrane helix</keyword>
<evidence type="ECO:0000256" key="3">
    <source>
        <dbReference type="ARBA" id="ARBA00022692"/>
    </source>
</evidence>
<dbReference type="AlphaFoldDB" id="A0A2S0VPD3"/>
<dbReference type="Pfam" id="PF03788">
    <property type="entry name" value="LrgA"/>
    <property type="match status" value="1"/>
</dbReference>
<dbReference type="InterPro" id="IPR005538">
    <property type="entry name" value="LrgA/CidA"/>
</dbReference>
<keyword evidence="8" id="KW-1185">Reference proteome</keyword>
<keyword evidence="2" id="KW-1003">Cell membrane</keyword>
<keyword evidence="3 6" id="KW-0812">Transmembrane</keyword>
<evidence type="ECO:0000313" key="8">
    <source>
        <dbReference type="Proteomes" id="UP000244441"/>
    </source>
</evidence>
<evidence type="ECO:0000313" key="7">
    <source>
        <dbReference type="EMBL" id="AWB66064.1"/>
    </source>
</evidence>
<dbReference type="EMBL" id="CP026604">
    <property type="protein sequence ID" value="AWB66064.1"/>
    <property type="molecule type" value="Genomic_DNA"/>
</dbReference>
<proteinExistence type="predicted"/>
<dbReference type="RefSeq" id="WP_108602136.1">
    <property type="nucleotide sequence ID" value="NZ_CP026604.1"/>
</dbReference>
<dbReference type="GO" id="GO:0005886">
    <property type="term" value="C:plasma membrane"/>
    <property type="evidence" value="ECO:0007669"/>
    <property type="project" value="UniProtKB-SubCell"/>
</dbReference>
<evidence type="ECO:0000256" key="1">
    <source>
        <dbReference type="ARBA" id="ARBA00004651"/>
    </source>
</evidence>
<accession>A0A2S0VPD3</accession>
<dbReference type="KEGG" id="cate:C2869_06250"/>
<comment type="subcellular location">
    <subcellularLocation>
        <location evidence="1">Cell membrane</location>
        <topology evidence="1">Multi-pass membrane protein</topology>
    </subcellularLocation>
</comment>
<dbReference type="PANTHER" id="PTHR33931">
    <property type="entry name" value="HOLIN-LIKE PROTEIN CIDA-RELATED"/>
    <property type="match status" value="1"/>
</dbReference>
<dbReference type="PANTHER" id="PTHR33931:SF2">
    <property type="entry name" value="HOLIN-LIKE PROTEIN CIDA"/>
    <property type="match status" value="1"/>
</dbReference>
<evidence type="ECO:0000256" key="5">
    <source>
        <dbReference type="ARBA" id="ARBA00023136"/>
    </source>
</evidence>
<name>A0A2S0VPD3_9ALTE</name>
<evidence type="ECO:0000256" key="4">
    <source>
        <dbReference type="ARBA" id="ARBA00022989"/>
    </source>
</evidence>
<gene>
    <name evidence="7" type="ORF">C2869_06250</name>
</gene>
<feature type="transmembrane region" description="Helical" evidence="6">
    <location>
        <begin position="58"/>
        <end position="78"/>
    </location>
</feature>
<feature type="transmembrane region" description="Helical" evidence="6">
    <location>
        <begin position="29"/>
        <end position="46"/>
    </location>
</feature>